<accession>A0A9D1T3H1</accession>
<dbReference type="EMBL" id="DVOR01000251">
    <property type="protein sequence ID" value="HIV10046.1"/>
    <property type="molecule type" value="Genomic_DNA"/>
</dbReference>
<protein>
    <submittedName>
        <fullName evidence="1">EcsC family protein</fullName>
    </submittedName>
</protein>
<comment type="caution">
    <text evidence="1">The sequence shown here is derived from an EMBL/GenBank/DDBJ whole genome shotgun (WGS) entry which is preliminary data.</text>
</comment>
<dbReference type="Proteomes" id="UP000886845">
    <property type="component" value="Unassembled WGS sequence"/>
</dbReference>
<evidence type="ECO:0000313" key="2">
    <source>
        <dbReference type="Proteomes" id="UP000886845"/>
    </source>
</evidence>
<reference evidence="1" key="1">
    <citation type="submission" date="2020-10" db="EMBL/GenBank/DDBJ databases">
        <authorList>
            <person name="Gilroy R."/>
        </authorList>
    </citation>
    <scope>NUCLEOTIDE SEQUENCE</scope>
    <source>
        <strain evidence="1">35461</strain>
    </source>
</reference>
<proteinExistence type="predicted"/>
<sequence length="220" mass="23280">MADQEQDPGSGNPQDENACLRFIKWLTSKGIDGMPGVTSAHELAQEYLKDAAYPTVEKKIDALIRWEVAKCASSGFITGLGGFLTLPVTVPAGLAAAWIVEAQMVAAMAEIAGAPFTREQLVTVVLLCICGEGINQAMKQIGVQISTKTLKALIQKIPGKVLIEINKKVGFRLLTKAGEKGIINLMKAVPVFGGVVGAAWDGMSCSSVGKFAKKAFLTQS</sequence>
<name>A0A9D1T3H1_9BACT</name>
<reference evidence="1" key="2">
    <citation type="journal article" date="2021" name="PeerJ">
        <title>Extensive microbial diversity within the chicken gut microbiome revealed by metagenomics and culture.</title>
        <authorList>
            <person name="Gilroy R."/>
            <person name="Ravi A."/>
            <person name="Getino M."/>
            <person name="Pursley I."/>
            <person name="Horton D.L."/>
            <person name="Alikhan N.F."/>
            <person name="Baker D."/>
            <person name="Gharbi K."/>
            <person name="Hall N."/>
            <person name="Watson M."/>
            <person name="Adriaenssens E.M."/>
            <person name="Foster-Nyarko E."/>
            <person name="Jarju S."/>
            <person name="Secka A."/>
            <person name="Antonio M."/>
            <person name="Oren A."/>
            <person name="Chaudhuri R.R."/>
            <person name="La Ragione R."/>
            <person name="Hildebrand F."/>
            <person name="Pallen M.J."/>
        </authorList>
    </citation>
    <scope>NUCLEOTIDE SEQUENCE</scope>
    <source>
        <strain evidence="1">35461</strain>
    </source>
</reference>
<dbReference type="AlphaFoldDB" id="A0A9D1T3H1"/>
<evidence type="ECO:0000313" key="1">
    <source>
        <dbReference type="EMBL" id="HIV10046.1"/>
    </source>
</evidence>
<organism evidence="1 2">
    <name type="scientific">Candidatus Spyradenecus faecavium</name>
    <dbReference type="NCBI Taxonomy" id="2840947"/>
    <lineage>
        <taxon>Bacteria</taxon>
        <taxon>Pseudomonadati</taxon>
        <taxon>Lentisphaerota</taxon>
        <taxon>Lentisphaeria</taxon>
        <taxon>Lentisphaerales</taxon>
        <taxon>Lentisphaeraceae</taxon>
        <taxon>Lentisphaeraceae incertae sedis</taxon>
        <taxon>Candidatus Spyradenecus</taxon>
    </lineage>
</organism>
<gene>
    <name evidence="1" type="ORF">IAC79_08040</name>
</gene>